<evidence type="ECO:0000313" key="3">
    <source>
        <dbReference type="Proteomes" id="UP000749471"/>
    </source>
</evidence>
<feature type="coiled-coil region" evidence="1">
    <location>
        <begin position="76"/>
        <end position="103"/>
    </location>
</feature>
<reference evidence="2 3" key="1">
    <citation type="submission" date="2021-06" db="EMBL/GenBank/DDBJ databases">
        <authorList>
            <person name="Sun Q."/>
            <person name="Li D."/>
        </authorList>
    </citation>
    <scope>NUCLEOTIDE SEQUENCE [LARGE SCALE GENOMIC DNA]</scope>
    <source>
        <strain evidence="2 3">MSJ-40</strain>
    </source>
</reference>
<dbReference type="EMBL" id="JAHLPM010000002">
    <property type="protein sequence ID" value="MBU5437170.1"/>
    <property type="molecule type" value="Genomic_DNA"/>
</dbReference>
<gene>
    <name evidence="2" type="ORF">KQI42_04065</name>
</gene>
<accession>A0ABS6E3Z8</accession>
<organism evidence="2 3">
    <name type="scientific">Tissierella simiarum</name>
    <dbReference type="NCBI Taxonomy" id="2841534"/>
    <lineage>
        <taxon>Bacteria</taxon>
        <taxon>Bacillati</taxon>
        <taxon>Bacillota</taxon>
        <taxon>Tissierellia</taxon>
        <taxon>Tissierellales</taxon>
        <taxon>Tissierellaceae</taxon>
        <taxon>Tissierella</taxon>
    </lineage>
</organism>
<evidence type="ECO:0000256" key="1">
    <source>
        <dbReference type="SAM" id="Coils"/>
    </source>
</evidence>
<keyword evidence="1" id="KW-0175">Coiled coil</keyword>
<dbReference type="Proteomes" id="UP000749471">
    <property type="component" value="Unassembled WGS sequence"/>
</dbReference>
<dbReference type="InterPro" id="IPR046207">
    <property type="entry name" value="DUF6240"/>
</dbReference>
<name>A0ABS6E3Z8_9FIRM</name>
<keyword evidence="3" id="KW-1185">Reference proteome</keyword>
<dbReference type="RefSeq" id="WP_216516986.1">
    <property type="nucleotide sequence ID" value="NZ_JAHLPM010000002.1"/>
</dbReference>
<proteinExistence type="predicted"/>
<evidence type="ECO:0008006" key="4">
    <source>
        <dbReference type="Google" id="ProtNLM"/>
    </source>
</evidence>
<protein>
    <recommendedName>
        <fullName evidence="4">Flagellar hook-length control protein FliK</fullName>
    </recommendedName>
</protein>
<comment type="caution">
    <text evidence="2">The sequence shown here is derived from an EMBL/GenBank/DDBJ whole genome shotgun (WGS) entry which is preliminary data.</text>
</comment>
<dbReference type="Pfam" id="PF19753">
    <property type="entry name" value="DUF6240"/>
    <property type="match status" value="2"/>
</dbReference>
<sequence>MEIFKINNKENIVNSYGVKPTLPYDIEGVLVGKEGKDIQIEKQVDNKNVHYFLRLKEEIAANLGETVTVEKENIVSVKTEEKEEKEEKEVRKAEDIIRELGLEYTKENLRTIEYLLNNGIPITKENINSFFMSRDYLNEIIENIDYNSCIKLMDKGINLEEESLQKIAETLEAVKMEKEPFSIKRFLRLEKELTYKEAEKISKELYGQKMGKDVYDSIIALHKRKLPITKENINKVMETMNKLHDLKGLDDEVYLKVYKEDIPFNINTLFRIKNSYTLGDMDKNIIVESFEQFTITEDISMDKLIGILKELDIENNSENLSLIRQFIINGVETNKENYIKISSMKDNLIELRQLLKEEEIAQLISEGIDPLEEDIENLVKNMKKGFQEVETVDEGKIKEILDELKTLGSLKDKDLLLLIKKGEDFNLKSIKEIINTNEDTQLGINHRTLEKAVTLSHIFNTLGEELRPSTLSFAVKRYNTITLDNLYKSQLQLNSVEERITPVSKAEENLIFKEYLNARNNLTINMVKESIKDGMALEHMPLEELNQYVDKKLNKYKEGERISREVKELKGLEEKLIPVIMKNQLPMTLKELKDLNSFTHNGKQLNNLLKDMLDEKSPYYNEEVKEGIKLLQEKISSSVKNGSDSVKEEYKKLINTLVDLNNSFDSKGEKDKETYEKVEEYLSIQKKISKEDLILQLPIEIGGEYENLNLIIPNIKRGIDKNYMNFFLNLDTEKLGKVNLNLEVKGKDVFINIEEKGDNLLSNIKVFEEGLSKIGYNLAEYA</sequence>
<evidence type="ECO:0000313" key="2">
    <source>
        <dbReference type="EMBL" id="MBU5437170.1"/>
    </source>
</evidence>